<evidence type="ECO:0000313" key="2">
    <source>
        <dbReference type="EMBL" id="NMG21094.1"/>
    </source>
</evidence>
<dbReference type="EMBL" id="QMEB01000137">
    <property type="protein sequence ID" value="NMG21094.1"/>
    <property type="molecule type" value="Genomic_DNA"/>
</dbReference>
<evidence type="ECO:0000313" key="3">
    <source>
        <dbReference type="Proteomes" id="UP000718564"/>
    </source>
</evidence>
<dbReference type="InterPro" id="IPR019613">
    <property type="entry name" value="DUF4198"/>
</dbReference>
<proteinExistence type="predicted"/>
<protein>
    <submittedName>
        <fullName evidence="2">DUF4198 domain-containing protein</fullName>
    </submittedName>
</protein>
<dbReference type="Proteomes" id="UP000718564">
    <property type="component" value="Unassembled WGS sequence"/>
</dbReference>
<gene>
    <name evidence="2" type="ORF">DP116_17220</name>
</gene>
<accession>A0ABX1P9X6</accession>
<feature type="chain" id="PRO_5045146257" evidence="1">
    <location>
        <begin position="26"/>
        <end position="258"/>
    </location>
</feature>
<keyword evidence="3" id="KW-1185">Reference proteome</keyword>
<evidence type="ECO:0000256" key="1">
    <source>
        <dbReference type="SAM" id="SignalP"/>
    </source>
</evidence>
<feature type="signal peptide" evidence="1">
    <location>
        <begin position="1"/>
        <end position="25"/>
    </location>
</feature>
<organism evidence="2 3">
    <name type="scientific">Brasilonema bromeliae SPC951</name>
    <dbReference type="NCBI Taxonomy" id="385972"/>
    <lineage>
        <taxon>Bacteria</taxon>
        <taxon>Bacillati</taxon>
        <taxon>Cyanobacteriota</taxon>
        <taxon>Cyanophyceae</taxon>
        <taxon>Nostocales</taxon>
        <taxon>Scytonemataceae</taxon>
        <taxon>Brasilonema</taxon>
        <taxon>Bromeliae group (in: Brasilonema)</taxon>
    </lineage>
</organism>
<comment type="caution">
    <text evidence="2">The sequence shown here is derived from an EMBL/GenBank/DDBJ whole genome shotgun (WGS) entry which is preliminary data.</text>
</comment>
<dbReference type="RefSeq" id="WP_169156343.1">
    <property type="nucleotide sequence ID" value="NZ_CAWPJE010000130.1"/>
</dbReference>
<dbReference type="Pfam" id="PF10670">
    <property type="entry name" value="DUF4198"/>
    <property type="match status" value="1"/>
</dbReference>
<name>A0ABX1P9X6_9CYAN</name>
<keyword evidence="1" id="KW-0732">Signal</keyword>
<reference evidence="2 3" key="1">
    <citation type="submission" date="2018-06" db="EMBL/GenBank/DDBJ databases">
        <title>Comparative genomics of Brasilonema spp. strains.</title>
        <authorList>
            <person name="Alvarenga D.O."/>
            <person name="Fiore M.F."/>
            <person name="Varani A.M."/>
        </authorList>
    </citation>
    <scope>NUCLEOTIDE SEQUENCE [LARGE SCALE GENOMIC DNA]</scope>
    <source>
        <strain evidence="2 3">SPC951</strain>
    </source>
</reference>
<sequence length="258" mass="28590">MLIRNLKKLLLAGAILPLILQPASAHVVWFDYQNGEYNLLYGHPEEGPQPYSPAKLKEATAYDAKRQIVPFTINQKQDGLSLTPDGNIAALTAFFDNGYYARISENQSRNISEAEISQYQNVSHNLKYTKALYDWSDTLAQPFNQPLEIIPLENPFAVQEGDNLEVQVYYQGQPLSDVTVEYLGQEVSKNNNGIFSVPIGIGGLQQIEASYGFLSDGNLRISYESSFTAQKISVFEPSALLGIGVVGLLALRKKKNLA</sequence>